<comment type="caution">
    <text evidence="2">The sequence shown here is derived from an EMBL/GenBank/DDBJ whole genome shotgun (WGS) entry which is preliminary data.</text>
</comment>
<dbReference type="InterPro" id="IPR021707">
    <property type="entry name" value="DUF3290"/>
</dbReference>
<reference evidence="3 6" key="3">
    <citation type="journal article" date="2021" name="Int. J. Food Microbiol.">
        <title>Safety demonstration of a microbial species for use in the food chain: Weissella confusa.</title>
        <authorList>
            <person name="Bourdichon F."/>
            <person name="Patrone V."/>
            <person name="Fontana A."/>
            <person name="Milani G."/>
            <person name="Morelli L."/>
        </authorList>
    </citation>
    <scope>NUCLEOTIDE SEQUENCE</scope>
    <source>
        <strain evidence="3">CCUG 30943</strain>
        <strain evidence="4 6">CCUG 43002</strain>
    </source>
</reference>
<name>A0A329G1Y8_WEICO</name>
<dbReference type="Proteomes" id="UP000650485">
    <property type="component" value="Unassembled WGS sequence"/>
</dbReference>
<evidence type="ECO:0000313" key="4">
    <source>
        <dbReference type="EMBL" id="MBJ7639467.1"/>
    </source>
</evidence>
<keyword evidence="6" id="KW-1185">Reference proteome</keyword>
<evidence type="ECO:0000313" key="3">
    <source>
        <dbReference type="EMBL" id="MBJ7631990.1"/>
    </source>
</evidence>
<dbReference type="GeneID" id="57978953"/>
<dbReference type="Proteomes" id="UP000728106">
    <property type="component" value="Unassembled WGS sequence"/>
</dbReference>
<dbReference type="EMBL" id="JAAOCP010000010">
    <property type="protein sequence ID" value="MBJ7639467.1"/>
    <property type="molecule type" value="Genomic_DNA"/>
</dbReference>
<organism evidence="2 5">
    <name type="scientific">Weissella confusa</name>
    <name type="common">Lactobacillus confusus</name>
    <dbReference type="NCBI Taxonomy" id="1583"/>
    <lineage>
        <taxon>Bacteria</taxon>
        <taxon>Bacillati</taxon>
        <taxon>Bacillota</taxon>
        <taxon>Bacilli</taxon>
        <taxon>Lactobacillales</taxon>
        <taxon>Lactobacillaceae</taxon>
        <taxon>Weissella</taxon>
    </lineage>
</organism>
<dbReference type="AlphaFoldDB" id="A0A329G1Y8"/>
<keyword evidence="1" id="KW-1133">Transmembrane helix</keyword>
<evidence type="ECO:0000313" key="5">
    <source>
        <dbReference type="Proteomes" id="UP000650485"/>
    </source>
</evidence>
<reference evidence="3" key="1">
    <citation type="submission" date="2020-02" db="EMBL/GenBank/DDBJ databases">
        <authorList>
            <person name="Fontana A."/>
            <person name="Patrone V."/>
            <person name="Morelli L."/>
        </authorList>
    </citation>
    <scope>NUCLEOTIDE SEQUENCE</scope>
    <source>
        <strain evidence="3">CCUG 30943</strain>
        <strain evidence="4">CCUG 43002</strain>
    </source>
</reference>
<evidence type="ECO:0000313" key="6">
    <source>
        <dbReference type="Proteomes" id="UP000728106"/>
    </source>
</evidence>
<sequence>MTFYTIEYLSQRHSWMETATTIVIAILVAIFAIFAVLYFKNNLKSKYRDLSVMMLLLVAFVVGLQYQDMNQIKSQSAQKEQVVRLLKHVAHAKDVKYSQVSINSVNLNNNLIMKVDNVFYRVNLSADQSNYTLEKTNLLDENTVVEVK</sequence>
<accession>A0A329G1Y8</accession>
<dbReference type="RefSeq" id="WP_003608308.1">
    <property type="nucleotide sequence ID" value="NZ_ALXH01000100.1"/>
</dbReference>
<proteinExistence type="predicted"/>
<dbReference type="Proteomes" id="UP000808038">
    <property type="component" value="Unassembled WGS sequence"/>
</dbReference>
<dbReference type="EMBL" id="JACSZT010000008">
    <property type="protein sequence ID" value="MBC6499257.1"/>
    <property type="molecule type" value="Genomic_DNA"/>
</dbReference>
<protein>
    <submittedName>
        <fullName evidence="2">DUF3290 domain-containing protein</fullName>
    </submittedName>
</protein>
<evidence type="ECO:0000313" key="2">
    <source>
        <dbReference type="EMBL" id="MBC6499257.1"/>
    </source>
</evidence>
<feature type="transmembrane region" description="Helical" evidence="1">
    <location>
        <begin position="20"/>
        <end position="38"/>
    </location>
</feature>
<keyword evidence="1" id="KW-0812">Transmembrane</keyword>
<dbReference type="EMBL" id="JAAOCX010000002">
    <property type="protein sequence ID" value="MBJ7631990.1"/>
    <property type="molecule type" value="Genomic_DNA"/>
</dbReference>
<reference evidence="2" key="2">
    <citation type="submission" date="2020-08" db="EMBL/GenBank/DDBJ databases">
        <title>Complete genome sequence of Weissella confusa strain FS54 provides insights into metabolic potential.</title>
        <authorList>
            <person name="Fhoula I."/>
            <person name="Najjari A."/>
            <person name="Lekired A."/>
            <person name="Bessrour-Aouam N."/>
            <person name="Jaballah S."/>
            <person name="Klibi N."/>
            <person name="Ouzari H.-I."/>
        </authorList>
    </citation>
    <scope>NUCLEOTIDE SEQUENCE</scope>
    <source>
        <strain evidence="2">FS54</strain>
    </source>
</reference>
<evidence type="ECO:0000256" key="1">
    <source>
        <dbReference type="SAM" id="Phobius"/>
    </source>
</evidence>
<dbReference type="Pfam" id="PF11694">
    <property type="entry name" value="DUF3290"/>
    <property type="match status" value="1"/>
</dbReference>
<keyword evidence="1" id="KW-0472">Membrane</keyword>
<feature type="transmembrane region" description="Helical" evidence="1">
    <location>
        <begin position="50"/>
        <end position="66"/>
    </location>
</feature>
<gene>
    <name evidence="2" type="ORF">H7R52_11345</name>
    <name evidence="4" type="ORF">HAU20_08745</name>
    <name evidence="3" type="ORF">HAU43_02570</name>
</gene>
<dbReference type="OrthoDB" id="3232508at2"/>